<evidence type="ECO:0000256" key="7">
    <source>
        <dbReference type="ARBA" id="ARBA00023125"/>
    </source>
</evidence>
<dbReference type="InterPro" id="IPR014001">
    <property type="entry name" value="Helicase_ATP-bd"/>
</dbReference>
<proteinExistence type="inferred from homology"/>
<evidence type="ECO:0000256" key="8">
    <source>
        <dbReference type="ARBA" id="ARBA00023235"/>
    </source>
</evidence>
<dbReference type="EMBL" id="JAIFTH010000798">
    <property type="protein sequence ID" value="KAG9508943.1"/>
    <property type="molecule type" value="Genomic_DNA"/>
</dbReference>
<dbReference type="PROSITE" id="PS51194">
    <property type="entry name" value="HELICASE_CTER"/>
    <property type="match status" value="1"/>
</dbReference>
<protein>
    <recommendedName>
        <fullName evidence="12">ATP-dependent DNA helicase</fullName>
        <ecNumber evidence="12">5.6.2.4</ecNumber>
    </recommendedName>
</protein>
<evidence type="ECO:0000259" key="14">
    <source>
        <dbReference type="PROSITE" id="PS51192"/>
    </source>
</evidence>
<evidence type="ECO:0000256" key="3">
    <source>
        <dbReference type="ARBA" id="ARBA00022741"/>
    </source>
</evidence>
<evidence type="ECO:0000256" key="9">
    <source>
        <dbReference type="ARBA" id="ARBA00023242"/>
    </source>
</evidence>
<evidence type="ECO:0000256" key="10">
    <source>
        <dbReference type="ARBA" id="ARBA00034617"/>
    </source>
</evidence>
<dbReference type="CDD" id="cd18794">
    <property type="entry name" value="SF2_C_RecQ"/>
    <property type="match status" value="1"/>
</dbReference>
<evidence type="ECO:0000256" key="4">
    <source>
        <dbReference type="ARBA" id="ARBA00022801"/>
    </source>
</evidence>
<feature type="region of interest" description="Disordered" evidence="13">
    <location>
        <begin position="160"/>
        <end position="179"/>
    </location>
</feature>
<accession>A0ABQ7S6B0</accession>
<sequence length="602" mass="68849">MASNGGIVYNEDFFKKRKFDFELDEDEFQFDDEIIPIGQHYYQISSSNSHKRVSTSPQQQQEQQYEECYHQSKYWKGEQQQHIQQTTLDNQSSSQDTVIIISHDTNTSQDSCTSDSVSFVSSTHNSSRSIMSRPSNVPNNVLTTNNDIVHQQNFQLDYVGIDDDDSSQRNDGDSAHLNGNQFKHSQHLAAQFERYFKFKGFRKNQFAAINAACLGHDCLILMPTGGGKSICYQLPAIVTNGVSIVISPLKSLIEDQVNKLRSLNIEASALSGETPKSEQDLINDDLRSRFPKHKLLYVTPEKISQSNVMMNVLKQLYNNQKLDRFVIDEAHCVSQWGFDFRPDYKKLGILRTAYPKVPIMALTATAPPKVRNDIMDQLGMRRDEAKVFIQSFNRPNLRFEVRQKGKNSIDEIIDLIQSKFHRQSGIIYCLSRLDTEKVSATLRAHSITSVPYHAGLDPQKRTNVFKVWEQNRCHVVCATIAFGMGIDKPDVRFVIHYSLPKSIEGYYQEAGRAGRDGNFSTCILYYSGADVNKMKHMIRQNSGPQRNPNDKQRELDNLDRIVSYCKDTSVCRRAFLLSYLGEKFDRRHCKACKTTACDNCLR</sequence>
<dbReference type="NCBIfam" id="TIGR00614">
    <property type="entry name" value="recQ_fam"/>
    <property type="match status" value="1"/>
</dbReference>
<keyword evidence="5 12" id="KW-0347">Helicase</keyword>
<evidence type="ECO:0000256" key="1">
    <source>
        <dbReference type="ARBA" id="ARBA00004123"/>
    </source>
</evidence>
<name>A0ABQ7S6B0_9ACAR</name>
<evidence type="ECO:0000256" key="5">
    <source>
        <dbReference type="ARBA" id="ARBA00022806"/>
    </source>
</evidence>
<dbReference type="Proteomes" id="UP000825002">
    <property type="component" value="Unassembled WGS sequence"/>
</dbReference>
<dbReference type="InterPro" id="IPR027417">
    <property type="entry name" value="P-loop_NTPase"/>
</dbReference>
<comment type="subcellular location">
    <subcellularLocation>
        <location evidence="1 12">Nucleus</location>
    </subcellularLocation>
</comment>
<evidence type="ECO:0000256" key="12">
    <source>
        <dbReference type="RuleBase" id="RU364117"/>
    </source>
</evidence>
<evidence type="ECO:0000259" key="15">
    <source>
        <dbReference type="PROSITE" id="PS51194"/>
    </source>
</evidence>
<keyword evidence="9 12" id="KW-0539">Nucleus</keyword>
<dbReference type="Pfam" id="PF16124">
    <property type="entry name" value="RecQ_Zn_bind"/>
    <property type="match status" value="1"/>
</dbReference>
<feature type="non-terminal residue" evidence="16">
    <location>
        <position position="1"/>
    </location>
</feature>
<evidence type="ECO:0000313" key="17">
    <source>
        <dbReference type="Proteomes" id="UP000825002"/>
    </source>
</evidence>
<comment type="caution">
    <text evidence="16">The sequence shown here is derived from an EMBL/GenBank/DDBJ whole genome shotgun (WGS) entry which is preliminary data.</text>
</comment>
<dbReference type="InterPro" id="IPR001650">
    <property type="entry name" value="Helicase_C-like"/>
</dbReference>
<feature type="domain" description="Helicase C-terminal" evidence="15">
    <location>
        <begin position="408"/>
        <end position="556"/>
    </location>
</feature>
<feature type="domain" description="Helicase ATP-binding" evidence="14">
    <location>
        <begin position="209"/>
        <end position="384"/>
    </location>
</feature>
<dbReference type="Pfam" id="PF00270">
    <property type="entry name" value="DEAD"/>
    <property type="match status" value="1"/>
</dbReference>
<keyword evidence="3 12" id="KW-0547">Nucleotide-binding</keyword>
<evidence type="ECO:0000256" key="13">
    <source>
        <dbReference type="SAM" id="MobiDB-lite"/>
    </source>
</evidence>
<dbReference type="Pfam" id="PF00271">
    <property type="entry name" value="Helicase_C"/>
    <property type="match status" value="1"/>
</dbReference>
<evidence type="ECO:0000256" key="6">
    <source>
        <dbReference type="ARBA" id="ARBA00022840"/>
    </source>
</evidence>
<dbReference type="PROSITE" id="PS51192">
    <property type="entry name" value="HELICASE_ATP_BIND_1"/>
    <property type="match status" value="1"/>
</dbReference>
<dbReference type="SMART" id="SM00490">
    <property type="entry name" value="HELICc"/>
    <property type="match status" value="1"/>
</dbReference>
<keyword evidence="7" id="KW-0238">DNA-binding</keyword>
<dbReference type="Gene3D" id="3.40.50.300">
    <property type="entry name" value="P-loop containing nucleotide triphosphate hydrolases"/>
    <property type="match status" value="2"/>
</dbReference>
<comment type="catalytic activity">
    <reaction evidence="11 12">
        <text>ATP + H2O = ADP + phosphate + H(+)</text>
        <dbReference type="Rhea" id="RHEA:13065"/>
        <dbReference type="ChEBI" id="CHEBI:15377"/>
        <dbReference type="ChEBI" id="CHEBI:15378"/>
        <dbReference type="ChEBI" id="CHEBI:30616"/>
        <dbReference type="ChEBI" id="CHEBI:43474"/>
        <dbReference type="ChEBI" id="CHEBI:456216"/>
    </reaction>
</comment>
<dbReference type="InterPro" id="IPR032284">
    <property type="entry name" value="RecQ_Zn-bd"/>
</dbReference>
<dbReference type="PANTHER" id="PTHR13710">
    <property type="entry name" value="DNA HELICASE RECQ FAMILY MEMBER"/>
    <property type="match status" value="1"/>
</dbReference>
<dbReference type="InterPro" id="IPR004589">
    <property type="entry name" value="DNA_helicase_ATP-dep_RecQ"/>
</dbReference>
<dbReference type="SUPFAM" id="SSF52540">
    <property type="entry name" value="P-loop containing nucleoside triphosphate hydrolases"/>
    <property type="match status" value="1"/>
</dbReference>
<evidence type="ECO:0000313" key="16">
    <source>
        <dbReference type="EMBL" id="KAG9508943.1"/>
    </source>
</evidence>
<gene>
    <name evidence="16" type="primary">Blm</name>
    <name evidence="16" type="ORF">GZH46_02547</name>
</gene>
<organism evidence="16 17">
    <name type="scientific">Fragariocoptes setiger</name>
    <dbReference type="NCBI Taxonomy" id="1670756"/>
    <lineage>
        <taxon>Eukaryota</taxon>
        <taxon>Metazoa</taxon>
        <taxon>Ecdysozoa</taxon>
        <taxon>Arthropoda</taxon>
        <taxon>Chelicerata</taxon>
        <taxon>Arachnida</taxon>
        <taxon>Acari</taxon>
        <taxon>Acariformes</taxon>
        <taxon>Trombidiformes</taxon>
        <taxon>Prostigmata</taxon>
        <taxon>Eupodina</taxon>
        <taxon>Eriophyoidea</taxon>
        <taxon>Phytoptidae</taxon>
        <taxon>Fragariocoptes</taxon>
    </lineage>
</organism>
<evidence type="ECO:0000256" key="11">
    <source>
        <dbReference type="ARBA" id="ARBA00049360"/>
    </source>
</evidence>
<keyword evidence="8" id="KW-0413">Isomerase</keyword>
<comment type="catalytic activity">
    <reaction evidence="10 12">
        <text>Couples ATP hydrolysis with the unwinding of duplex DNA by translocating in the 3'-5' direction.</text>
        <dbReference type="EC" id="5.6.2.4"/>
    </reaction>
</comment>
<dbReference type="EC" id="5.6.2.4" evidence="12"/>
<keyword evidence="6 12" id="KW-0067">ATP-binding</keyword>
<dbReference type="InterPro" id="IPR011545">
    <property type="entry name" value="DEAD/DEAH_box_helicase_dom"/>
</dbReference>
<keyword evidence="4 12" id="KW-0378">Hydrolase</keyword>
<dbReference type="PANTHER" id="PTHR13710:SF153">
    <property type="entry name" value="RECQ-LIKE DNA HELICASE BLM"/>
    <property type="match status" value="1"/>
</dbReference>
<dbReference type="SMART" id="SM00487">
    <property type="entry name" value="DEXDc"/>
    <property type="match status" value="1"/>
</dbReference>
<evidence type="ECO:0000256" key="2">
    <source>
        <dbReference type="ARBA" id="ARBA00005446"/>
    </source>
</evidence>
<keyword evidence="17" id="KW-1185">Reference proteome</keyword>
<comment type="similarity">
    <text evidence="2 12">Belongs to the helicase family. RecQ subfamily.</text>
</comment>
<reference evidence="16 17" key="1">
    <citation type="submission" date="2020-10" db="EMBL/GenBank/DDBJ databases">
        <authorList>
            <person name="Klimov P.B."/>
            <person name="Dyachkov S.M."/>
            <person name="Chetverikov P.E."/>
        </authorList>
    </citation>
    <scope>NUCLEOTIDE SEQUENCE [LARGE SCALE GENOMIC DNA]</scope>
    <source>
        <strain evidence="16">BMOC 18-1129-001#AD2665</strain>
        <tissue evidence="16">Entire mites</tissue>
    </source>
</reference>